<reference evidence="1" key="1">
    <citation type="submission" date="2020-08" db="EMBL/GenBank/DDBJ databases">
        <title>Multicomponent nature underlies the extraordinary mechanical properties of spider dragline silk.</title>
        <authorList>
            <person name="Kono N."/>
            <person name="Nakamura H."/>
            <person name="Mori M."/>
            <person name="Yoshida Y."/>
            <person name="Ohtoshi R."/>
            <person name="Malay A.D."/>
            <person name="Moran D.A.P."/>
            <person name="Tomita M."/>
            <person name="Numata K."/>
            <person name="Arakawa K."/>
        </authorList>
    </citation>
    <scope>NUCLEOTIDE SEQUENCE</scope>
</reference>
<protein>
    <submittedName>
        <fullName evidence="1">Uncharacterized protein</fullName>
    </submittedName>
</protein>
<comment type="caution">
    <text evidence="1">The sequence shown here is derived from an EMBL/GenBank/DDBJ whole genome shotgun (WGS) entry which is preliminary data.</text>
</comment>
<sequence length="100" mass="11696">MLEITVISCRKPVIEEARSLITERERVWLIPFFQQPNSSEIDSIDSEMVAEKEKVESDYIEVVELEKEVETKDPPAPVGNRLWMPRAVEKGSRIVNWRIR</sequence>
<dbReference type="Proteomes" id="UP000887159">
    <property type="component" value="Unassembled WGS sequence"/>
</dbReference>
<name>A0A8X6W632_TRICX</name>
<proteinExistence type="predicted"/>
<organism evidence="1 2">
    <name type="scientific">Trichonephila clavipes</name>
    <name type="common">Golden silk orbweaver</name>
    <name type="synonym">Nephila clavipes</name>
    <dbReference type="NCBI Taxonomy" id="2585209"/>
    <lineage>
        <taxon>Eukaryota</taxon>
        <taxon>Metazoa</taxon>
        <taxon>Ecdysozoa</taxon>
        <taxon>Arthropoda</taxon>
        <taxon>Chelicerata</taxon>
        <taxon>Arachnida</taxon>
        <taxon>Araneae</taxon>
        <taxon>Araneomorphae</taxon>
        <taxon>Entelegynae</taxon>
        <taxon>Araneoidea</taxon>
        <taxon>Nephilidae</taxon>
        <taxon>Trichonephila</taxon>
    </lineage>
</organism>
<evidence type="ECO:0000313" key="2">
    <source>
        <dbReference type="Proteomes" id="UP000887159"/>
    </source>
</evidence>
<dbReference type="EMBL" id="BMAU01021384">
    <property type="protein sequence ID" value="GFY28406.1"/>
    <property type="molecule type" value="Genomic_DNA"/>
</dbReference>
<evidence type="ECO:0000313" key="1">
    <source>
        <dbReference type="EMBL" id="GFY28406.1"/>
    </source>
</evidence>
<dbReference type="AlphaFoldDB" id="A0A8X6W632"/>
<accession>A0A8X6W632</accession>
<keyword evidence="2" id="KW-1185">Reference proteome</keyword>
<gene>
    <name evidence="1" type="ORF">TNCV_1970611</name>
</gene>